<accession>D2VZ66</accession>
<name>D2VZ66_NAEGR</name>
<evidence type="ECO:0000256" key="2">
    <source>
        <dbReference type="ARBA" id="ARBA00022737"/>
    </source>
</evidence>
<dbReference type="InterPro" id="IPR050333">
    <property type="entry name" value="SLRP"/>
</dbReference>
<feature type="domain" description="Disease resistance R13L4/SHOC-2-like LRR" evidence="3">
    <location>
        <begin position="159"/>
        <end position="280"/>
    </location>
</feature>
<keyword evidence="5" id="KW-1185">Reference proteome</keyword>
<evidence type="ECO:0000313" key="4">
    <source>
        <dbReference type="EMBL" id="EFC37939.1"/>
    </source>
</evidence>
<keyword evidence="1" id="KW-0433">Leucine-rich repeat</keyword>
<evidence type="ECO:0000256" key="1">
    <source>
        <dbReference type="ARBA" id="ARBA00022614"/>
    </source>
</evidence>
<dbReference type="Gene3D" id="3.80.10.10">
    <property type="entry name" value="Ribonuclease Inhibitor"/>
    <property type="match status" value="1"/>
</dbReference>
<gene>
    <name evidence="4" type="ORF">NAEGRDRAFT_74376</name>
</gene>
<reference evidence="4 5" key="1">
    <citation type="journal article" date="2010" name="Cell">
        <title>The genome of Naegleria gruberi illuminates early eukaryotic versatility.</title>
        <authorList>
            <person name="Fritz-Laylin L.K."/>
            <person name="Prochnik S.E."/>
            <person name="Ginger M.L."/>
            <person name="Dacks J.B."/>
            <person name="Carpenter M.L."/>
            <person name="Field M.C."/>
            <person name="Kuo A."/>
            <person name="Paredez A."/>
            <person name="Chapman J."/>
            <person name="Pham J."/>
            <person name="Shu S."/>
            <person name="Neupane R."/>
            <person name="Cipriano M."/>
            <person name="Mancuso J."/>
            <person name="Tu H."/>
            <person name="Salamov A."/>
            <person name="Lindquist E."/>
            <person name="Shapiro H."/>
            <person name="Lucas S."/>
            <person name="Grigoriev I.V."/>
            <person name="Cande W.Z."/>
            <person name="Fulton C."/>
            <person name="Rokhsar D.S."/>
            <person name="Dawson S.C."/>
        </authorList>
    </citation>
    <scope>NUCLEOTIDE SEQUENCE [LARGE SCALE GENOMIC DNA]</scope>
    <source>
        <strain evidence="4 5">NEG-M</strain>
    </source>
</reference>
<dbReference type="STRING" id="5762.D2VZ66"/>
<evidence type="ECO:0000313" key="5">
    <source>
        <dbReference type="Proteomes" id="UP000006671"/>
    </source>
</evidence>
<dbReference type="OrthoDB" id="544346at2759"/>
<dbReference type="InterPro" id="IPR055414">
    <property type="entry name" value="LRR_R13L4/SHOC2-like"/>
</dbReference>
<dbReference type="RefSeq" id="XP_002670683.1">
    <property type="nucleotide sequence ID" value="XM_002670637.1"/>
</dbReference>
<dbReference type="PANTHER" id="PTHR45712:SF22">
    <property type="entry name" value="INSULIN-LIKE GROWTH FACTOR-BINDING PROTEIN COMPLEX ACID LABILE SUBUNIT"/>
    <property type="match status" value="1"/>
</dbReference>
<dbReference type="InterPro" id="IPR032675">
    <property type="entry name" value="LRR_dom_sf"/>
</dbReference>
<dbReference type="AlphaFoldDB" id="D2VZ66"/>
<dbReference type="Pfam" id="PF23598">
    <property type="entry name" value="LRR_14"/>
    <property type="match status" value="1"/>
</dbReference>
<dbReference type="eggNOG" id="KOG0619">
    <property type="taxonomic scope" value="Eukaryota"/>
</dbReference>
<evidence type="ECO:0000259" key="3">
    <source>
        <dbReference type="Pfam" id="PF23598"/>
    </source>
</evidence>
<dbReference type="KEGG" id="ngr:NAEGRDRAFT_74376"/>
<dbReference type="VEuPathDB" id="AmoebaDB:NAEGRDRAFT_74376"/>
<sequence>MNKRIREDITSADILISENNSHSSQQEAKKTKLSPFEIFSDDVIYEILNYHRNDFIFMVMNCALVSKQWLNVISERLKFSLVCGSDSKMQGQFLQNIENLKVRIGTIAFELFDCRLFGLMKHLTQLDVSVNLFTFSQAKLIGELAPQLTNLNISHNTIGVYGAKHISKLKHLTILNISGNLIGQQGAKAISNLEYLTELNISNNSIFEEGVKFIGEMKQLRTLDIHNNMIEEKGVEHLTQLEQLTKLDISNNSIGANGVKYLTKMKQLTILDVSYNRIDEKEFYF</sequence>
<dbReference type="GeneID" id="8863362"/>
<proteinExistence type="predicted"/>
<dbReference type="PANTHER" id="PTHR45712">
    <property type="entry name" value="AGAP008170-PA"/>
    <property type="match status" value="1"/>
</dbReference>
<keyword evidence="2" id="KW-0677">Repeat</keyword>
<dbReference type="InParanoid" id="D2VZ66"/>
<dbReference type="SUPFAM" id="SSF52047">
    <property type="entry name" value="RNI-like"/>
    <property type="match status" value="1"/>
</dbReference>
<organism evidence="5">
    <name type="scientific">Naegleria gruberi</name>
    <name type="common">Amoeba</name>
    <dbReference type="NCBI Taxonomy" id="5762"/>
    <lineage>
        <taxon>Eukaryota</taxon>
        <taxon>Discoba</taxon>
        <taxon>Heterolobosea</taxon>
        <taxon>Tetramitia</taxon>
        <taxon>Eutetramitia</taxon>
        <taxon>Vahlkampfiidae</taxon>
        <taxon>Naegleria</taxon>
    </lineage>
</organism>
<dbReference type="Proteomes" id="UP000006671">
    <property type="component" value="Unassembled WGS sequence"/>
</dbReference>
<protein>
    <submittedName>
        <fullName evidence="4">Leucine-rich repeat protein</fullName>
    </submittedName>
</protein>
<dbReference type="EMBL" id="GG738913">
    <property type="protein sequence ID" value="EFC37939.1"/>
    <property type="molecule type" value="Genomic_DNA"/>
</dbReference>